<dbReference type="OrthoDB" id="3971593at2759"/>
<gene>
    <name evidence="1" type="ORF">N7517_005555</name>
</gene>
<comment type="caution">
    <text evidence="1">The sequence shown here is derived from an EMBL/GenBank/DDBJ whole genome shotgun (WGS) entry which is preliminary data.</text>
</comment>
<reference evidence="1" key="2">
    <citation type="journal article" date="2023" name="IMA Fungus">
        <title>Comparative genomic study of the Penicillium genus elucidates a diverse pangenome and 15 lateral gene transfer events.</title>
        <authorList>
            <person name="Petersen C."/>
            <person name="Sorensen T."/>
            <person name="Nielsen M.R."/>
            <person name="Sondergaard T.E."/>
            <person name="Sorensen J.L."/>
            <person name="Fitzpatrick D.A."/>
            <person name="Frisvad J.C."/>
            <person name="Nielsen K.L."/>
        </authorList>
    </citation>
    <scope>NUCLEOTIDE SEQUENCE</scope>
    <source>
        <strain evidence="1">IBT 3081</strain>
    </source>
</reference>
<name>A0A9W9SAE6_9EURO</name>
<reference evidence="1" key="1">
    <citation type="submission" date="2022-12" db="EMBL/GenBank/DDBJ databases">
        <authorList>
            <person name="Petersen C."/>
        </authorList>
    </citation>
    <scope>NUCLEOTIDE SEQUENCE</scope>
    <source>
        <strain evidence="1">IBT 3081</strain>
    </source>
</reference>
<dbReference type="Proteomes" id="UP001147752">
    <property type="component" value="Unassembled WGS sequence"/>
</dbReference>
<sequence length="382" mass="44214">MWAKVFEYESAIWRARFAKHYDLAPGRPSRELMFEYQIRAIVLSAPIQFKEKEYDRQYLWMEVMQTMLEESLKLPIALGETSKTLQRIRETLRGVDFLSEFQKGRTSSPLFYALQLCLTSFALDLTITEPCRRTDYDIKQVYSYAERVGEAFIDHDDLDLAKLLNLRNFWQRHFLNTSELTYQESFSGLPEEMKPKTRKDNPTEVSKLSPSWLGYYSCMHPLSDLQRINERQTCADLETHGDSIDVMVSGWRVAWKAAMTMLTYVKTLDLEPSYEQFWPEQCSKLIPLAGGPDTMRTYFDGRQRAYAGAYEAGNYVFGFTEEIAVPHGGFGGWARICFTIVEADDEEEEMPPPMGWMVRAGSMGMRLSSFPVAALCWDDGWI</sequence>
<dbReference type="AlphaFoldDB" id="A0A9W9SAE6"/>
<dbReference type="GeneID" id="81462468"/>
<accession>A0A9W9SAE6</accession>
<proteinExistence type="predicted"/>
<dbReference type="RefSeq" id="XP_056579535.1">
    <property type="nucleotide sequence ID" value="XM_056723285.1"/>
</dbReference>
<organism evidence="1 2">
    <name type="scientific">Penicillium concentricum</name>
    <dbReference type="NCBI Taxonomy" id="293559"/>
    <lineage>
        <taxon>Eukaryota</taxon>
        <taxon>Fungi</taxon>
        <taxon>Dikarya</taxon>
        <taxon>Ascomycota</taxon>
        <taxon>Pezizomycotina</taxon>
        <taxon>Eurotiomycetes</taxon>
        <taxon>Eurotiomycetidae</taxon>
        <taxon>Eurotiales</taxon>
        <taxon>Aspergillaceae</taxon>
        <taxon>Penicillium</taxon>
    </lineage>
</organism>
<dbReference type="EMBL" id="JAPZBT010000002">
    <property type="protein sequence ID" value="KAJ5373549.1"/>
    <property type="molecule type" value="Genomic_DNA"/>
</dbReference>
<keyword evidence="2" id="KW-1185">Reference proteome</keyword>
<protein>
    <submittedName>
        <fullName evidence="1">Uncharacterized protein</fullName>
    </submittedName>
</protein>
<evidence type="ECO:0000313" key="1">
    <source>
        <dbReference type="EMBL" id="KAJ5373549.1"/>
    </source>
</evidence>
<evidence type="ECO:0000313" key="2">
    <source>
        <dbReference type="Proteomes" id="UP001147752"/>
    </source>
</evidence>